<dbReference type="EMBL" id="KL363222">
    <property type="protein sequence ID" value="KFD52927.1"/>
    <property type="molecule type" value="Genomic_DNA"/>
</dbReference>
<dbReference type="GO" id="GO:0005634">
    <property type="term" value="C:nucleus"/>
    <property type="evidence" value="ECO:0007669"/>
    <property type="project" value="TreeGrafter"/>
</dbReference>
<accession>A0A085M6T1</accession>
<dbReference type="AlphaFoldDB" id="A0A085M6T1"/>
<dbReference type="GO" id="GO:0000014">
    <property type="term" value="F:single-stranded DNA endodeoxyribonuclease activity"/>
    <property type="evidence" value="ECO:0007669"/>
    <property type="project" value="TreeGrafter"/>
</dbReference>
<dbReference type="GO" id="GO:0000729">
    <property type="term" value="P:DNA double-strand break processing"/>
    <property type="evidence" value="ECO:0007669"/>
    <property type="project" value="TreeGrafter"/>
</dbReference>
<feature type="domain" description="Mos1 transposase HTH" evidence="2">
    <location>
        <begin position="38"/>
        <end position="82"/>
    </location>
</feature>
<evidence type="ECO:0000313" key="4">
    <source>
        <dbReference type="Proteomes" id="UP000030764"/>
    </source>
</evidence>
<dbReference type="PANTHER" id="PTHR46060">
    <property type="entry name" value="MARINER MOS1 TRANSPOSASE-LIKE PROTEIN"/>
    <property type="match status" value="1"/>
</dbReference>
<dbReference type="GO" id="GO:0042800">
    <property type="term" value="F:histone H3K4 methyltransferase activity"/>
    <property type="evidence" value="ECO:0007669"/>
    <property type="project" value="TreeGrafter"/>
</dbReference>
<keyword evidence="4" id="KW-1185">Reference proteome</keyword>
<evidence type="ECO:0000259" key="2">
    <source>
        <dbReference type="Pfam" id="PF17906"/>
    </source>
</evidence>
<feature type="domain" description="HTH iclR-type" evidence="1">
    <location>
        <begin position="103"/>
        <end position="136"/>
    </location>
</feature>
<evidence type="ECO:0000313" key="3">
    <source>
        <dbReference type="EMBL" id="KFD52927.1"/>
    </source>
</evidence>
<proteinExistence type="predicted"/>
<gene>
    <name evidence="3" type="ORF">M513_06237</name>
</gene>
<sequence length="176" mass="19891">MSQCNSCLTPLKRFCLSRSYCGHFSINLQWNATSFIPRHCMLLFFHQAKTAAVNTRIFCNTVGEGTLSLTLYGKWFRHFRKEEFGVSDRPRSSCPKETQDDELEALLAENSAVSITEIAKTLGVHNSSVSRRLNAMGKIPNYGNWAPHELSASGKDKRHSICLSLLTQLIKQSFLF</sequence>
<dbReference type="InterPro" id="IPR005471">
    <property type="entry name" value="Tscrpt_reg_IclR_N"/>
</dbReference>
<dbReference type="GO" id="GO:0003697">
    <property type="term" value="F:single-stranded DNA binding"/>
    <property type="evidence" value="ECO:0007669"/>
    <property type="project" value="TreeGrafter"/>
</dbReference>
<organism evidence="3 4">
    <name type="scientific">Trichuris suis</name>
    <name type="common">pig whipworm</name>
    <dbReference type="NCBI Taxonomy" id="68888"/>
    <lineage>
        <taxon>Eukaryota</taxon>
        <taxon>Metazoa</taxon>
        <taxon>Ecdysozoa</taxon>
        <taxon>Nematoda</taxon>
        <taxon>Enoplea</taxon>
        <taxon>Dorylaimia</taxon>
        <taxon>Trichinellida</taxon>
        <taxon>Trichuridae</taxon>
        <taxon>Trichuris</taxon>
    </lineage>
</organism>
<dbReference type="InterPro" id="IPR052709">
    <property type="entry name" value="Transposase-MT_Hybrid"/>
</dbReference>
<dbReference type="InterPro" id="IPR036388">
    <property type="entry name" value="WH-like_DNA-bd_sf"/>
</dbReference>
<dbReference type="GO" id="GO:0031297">
    <property type="term" value="P:replication fork processing"/>
    <property type="evidence" value="ECO:0007669"/>
    <property type="project" value="TreeGrafter"/>
</dbReference>
<dbReference type="Gene3D" id="1.10.10.10">
    <property type="entry name" value="Winged helix-like DNA-binding domain superfamily/Winged helix DNA-binding domain"/>
    <property type="match status" value="1"/>
</dbReference>
<dbReference type="GO" id="GO:0044547">
    <property type="term" value="F:DNA topoisomerase binding"/>
    <property type="evidence" value="ECO:0007669"/>
    <property type="project" value="TreeGrafter"/>
</dbReference>
<dbReference type="GO" id="GO:0044774">
    <property type="term" value="P:mitotic DNA integrity checkpoint signaling"/>
    <property type="evidence" value="ECO:0007669"/>
    <property type="project" value="TreeGrafter"/>
</dbReference>
<dbReference type="Proteomes" id="UP000030764">
    <property type="component" value="Unassembled WGS sequence"/>
</dbReference>
<dbReference type="GO" id="GO:0046975">
    <property type="term" value="F:histone H3K36 methyltransferase activity"/>
    <property type="evidence" value="ECO:0007669"/>
    <property type="project" value="TreeGrafter"/>
</dbReference>
<dbReference type="GO" id="GO:0003690">
    <property type="term" value="F:double-stranded DNA binding"/>
    <property type="evidence" value="ECO:0007669"/>
    <property type="project" value="TreeGrafter"/>
</dbReference>
<dbReference type="GO" id="GO:0006355">
    <property type="term" value="P:regulation of DNA-templated transcription"/>
    <property type="evidence" value="ECO:0007669"/>
    <property type="project" value="InterPro"/>
</dbReference>
<dbReference type="GO" id="GO:0006303">
    <property type="term" value="P:double-strand break repair via nonhomologous end joining"/>
    <property type="evidence" value="ECO:0007669"/>
    <property type="project" value="TreeGrafter"/>
</dbReference>
<protein>
    <submittedName>
        <fullName evidence="3">Uncharacterized protein</fullName>
    </submittedName>
</protein>
<dbReference type="GO" id="GO:0000793">
    <property type="term" value="C:condensed chromosome"/>
    <property type="evidence" value="ECO:0007669"/>
    <property type="project" value="TreeGrafter"/>
</dbReference>
<dbReference type="Gene3D" id="1.10.10.1450">
    <property type="match status" value="1"/>
</dbReference>
<dbReference type="GO" id="GO:0035861">
    <property type="term" value="C:site of double-strand break"/>
    <property type="evidence" value="ECO:0007669"/>
    <property type="project" value="TreeGrafter"/>
</dbReference>
<dbReference type="GO" id="GO:0015074">
    <property type="term" value="P:DNA integration"/>
    <property type="evidence" value="ECO:0007669"/>
    <property type="project" value="TreeGrafter"/>
</dbReference>
<reference evidence="3 4" key="1">
    <citation type="journal article" date="2014" name="Nat. Genet.">
        <title>Genome and transcriptome of the porcine whipworm Trichuris suis.</title>
        <authorList>
            <person name="Jex A.R."/>
            <person name="Nejsum P."/>
            <person name="Schwarz E.M."/>
            <person name="Hu L."/>
            <person name="Young N.D."/>
            <person name="Hall R.S."/>
            <person name="Korhonen P.K."/>
            <person name="Liao S."/>
            <person name="Thamsborg S."/>
            <person name="Xia J."/>
            <person name="Xu P."/>
            <person name="Wang S."/>
            <person name="Scheerlinck J.P."/>
            <person name="Hofmann A."/>
            <person name="Sternberg P.W."/>
            <person name="Wang J."/>
            <person name="Gasser R.B."/>
        </authorList>
    </citation>
    <scope>NUCLEOTIDE SEQUENCE [LARGE SCALE GENOMIC DNA]</scope>
    <source>
        <strain evidence="3">DCEP-RM93M</strain>
    </source>
</reference>
<evidence type="ECO:0000259" key="1">
    <source>
        <dbReference type="Pfam" id="PF09339"/>
    </source>
</evidence>
<dbReference type="Pfam" id="PF17906">
    <property type="entry name" value="HTH_48"/>
    <property type="match status" value="1"/>
</dbReference>
<dbReference type="InterPro" id="IPR041426">
    <property type="entry name" value="Mos1_HTH"/>
</dbReference>
<name>A0A085M6T1_9BILA</name>
<dbReference type="PANTHER" id="PTHR46060:SF2">
    <property type="entry name" value="HISTONE-LYSINE N-METHYLTRANSFERASE SETMAR"/>
    <property type="match status" value="1"/>
</dbReference>
<dbReference type="Pfam" id="PF09339">
    <property type="entry name" value="HTH_IclR"/>
    <property type="match status" value="1"/>
</dbReference>